<proteinExistence type="predicted"/>
<organism evidence="1 2">
    <name type="scientific">Dictyobacter formicarum</name>
    <dbReference type="NCBI Taxonomy" id="2778368"/>
    <lineage>
        <taxon>Bacteria</taxon>
        <taxon>Bacillati</taxon>
        <taxon>Chloroflexota</taxon>
        <taxon>Ktedonobacteria</taxon>
        <taxon>Ktedonobacterales</taxon>
        <taxon>Dictyobacteraceae</taxon>
        <taxon>Dictyobacter</taxon>
    </lineage>
</organism>
<sequence length="67" mass="7155">MILPSQKGTFLSLLATGSISLRNSWVHKPKTEKVVTGKPDAEKLACPVWEGAVGNVPQGNALATYFT</sequence>
<evidence type="ECO:0000313" key="2">
    <source>
        <dbReference type="Proteomes" id="UP000635565"/>
    </source>
</evidence>
<accession>A0ABQ3VLR8</accession>
<dbReference type="EMBL" id="BNJJ01000015">
    <property type="protein sequence ID" value="GHO87170.1"/>
    <property type="molecule type" value="Genomic_DNA"/>
</dbReference>
<comment type="caution">
    <text evidence="1">The sequence shown here is derived from an EMBL/GenBank/DDBJ whole genome shotgun (WGS) entry which is preliminary data.</text>
</comment>
<dbReference type="Proteomes" id="UP000635565">
    <property type="component" value="Unassembled WGS sequence"/>
</dbReference>
<name>A0ABQ3VLR8_9CHLR</name>
<keyword evidence="2" id="KW-1185">Reference proteome</keyword>
<evidence type="ECO:0000313" key="1">
    <source>
        <dbReference type="EMBL" id="GHO87170.1"/>
    </source>
</evidence>
<reference evidence="1 2" key="1">
    <citation type="journal article" date="2021" name="Int. J. Syst. Evol. Microbiol.">
        <title>Reticulibacter mediterranei gen. nov., sp. nov., within the new family Reticulibacteraceae fam. nov., and Ktedonospora formicarum gen. nov., sp. nov., Ktedonobacter robiniae sp. nov., Dictyobacter formicarum sp. nov. and Dictyobacter arantiisoli sp. nov., belonging to the class Ktedonobacteria.</title>
        <authorList>
            <person name="Yabe S."/>
            <person name="Zheng Y."/>
            <person name="Wang C.M."/>
            <person name="Sakai Y."/>
            <person name="Abe K."/>
            <person name="Yokota A."/>
            <person name="Donadio S."/>
            <person name="Cavaletti L."/>
            <person name="Monciardini P."/>
        </authorList>
    </citation>
    <scope>NUCLEOTIDE SEQUENCE [LARGE SCALE GENOMIC DNA]</scope>
    <source>
        <strain evidence="1 2">SOSP1-9</strain>
    </source>
</reference>
<gene>
    <name evidence="1" type="ORF">KSZ_51760</name>
</gene>
<protein>
    <submittedName>
        <fullName evidence="1">Uncharacterized protein</fullName>
    </submittedName>
</protein>